<feature type="non-terminal residue" evidence="1">
    <location>
        <position position="29"/>
    </location>
</feature>
<sequence length="29" mass="3287">MMWPPYHDVATDPAFRPVIHGTKLQGALH</sequence>
<protein>
    <submittedName>
        <fullName evidence="1">Uncharacterized protein</fullName>
    </submittedName>
</protein>
<accession>A0A1Z5HP55</accession>
<gene>
    <name evidence="1" type="ORF">KKC1_04740</name>
</gene>
<dbReference type="EMBL" id="BDGJ01000012">
    <property type="protein sequence ID" value="GAW91312.1"/>
    <property type="molecule type" value="Genomic_DNA"/>
</dbReference>
<evidence type="ECO:0000313" key="2">
    <source>
        <dbReference type="Proteomes" id="UP000197032"/>
    </source>
</evidence>
<dbReference type="Proteomes" id="UP000197032">
    <property type="component" value="Unassembled WGS sequence"/>
</dbReference>
<dbReference type="AlphaFoldDB" id="A0A1Z5HP55"/>
<reference evidence="2" key="1">
    <citation type="journal article" date="2017" name="Appl. Environ. Microbiol.">
        <title>Genomic analysis of Calderihabitans maritimus KKC1, a thermophilic hydrogenogenic carboxydotrophic bacterium isolated from marine sediment.</title>
        <authorList>
            <person name="Omae K."/>
            <person name="Yoneda Y."/>
            <person name="Fukuyama Y."/>
            <person name="Yoshida T."/>
            <person name="Sako Y."/>
        </authorList>
    </citation>
    <scope>NUCLEOTIDE SEQUENCE [LARGE SCALE GENOMIC DNA]</scope>
    <source>
        <strain evidence="2">KKC1</strain>
    </source>
</reference>
<proteinExistence type="predicted"/>
<keyword evidence="2" id="KW-1185">Reference proteome</keyword>
<comment type="caution">
    <text evidence="1">The sequence shown here is derived from an EMBL/GenBank/DDBJ whole genome shotgun (WGS) entry which is preliminary data.</text>
</comment>
<name>A0A1Z5HP55_9FIRM</name>
<organism evidence="1 2">
    <name type="scientific">Calderihabitans maritimus</name>
    <dbReference type="NCBI Taxonomy" id="1246530"/>
    <lineage>
        <taxon>Bacteria</taxon>
        <taxon>Bacillati</taxon>
        <taxon>Bacillota</taxon>
        <taxon>Clostridia</taxon>
        <taxon>Neomoorellales</taxon>
        <taxon>Calderihabitantaceae</taxon>
        <taxon>Calderihabitans</taxon>
    </lineage>
</organism>
<evidence type="ECO:0000313" key="1">
    <source>
        <dbReference type="EMBL" id="GAW91312.1"/>
    </source>
</evidence>